<dbReference type="STRING" id="249189.RV04_GL000792"/>
<keyword evidence="2" id="KW-1185">Reference proteome</keyword>
<accession>A0A1L8TDZ1</accession>
<dbReference type="EMBL" id="JXKQ01000018">
    <property type="protein sequence ID" value="OJG42438.1"/>
    <property type="molecule type" value="Genomic_DNA"/>
</dbReference>
<name>A0A1L8TDZ1_9ENTE</name>
<dbReference type="Proteomes" id="UP000182077">
    <property type="component" value="Unassembled WGS sequence"/>
</dbReference>
<gene>
    <name evidence="1" type="ORF">RV04_GL000792</name>
</gene>
<comment type="caution">
    <text evidence="1">The sequence shown here is derived from an EMBL/GenBank/DDBJ whole genome shotgun (WGS) entry which is preliminary data.</text>
</comment>
<dbReference type="InterPro" id="IPR036361">
    <property type="entry name" value="SAP_dom_sf"/>
</dbReference>
<proteinExistence type="predicted"/>
<organism evidence="1 2">
    <name type="scientific">Enterococcus hermanniensis</name>
    <dbReference type="NCBI Taxonomy" id="249189"/>
    <lineage>
        <taxon>Bacteria</taxon>
        <taxon>Bacillati</taxon>
        <taxon>Bacillota</taxon>
        <taxon>Bacilli</taxon>
        <taxon>Lactobacillales</taxon>
        <taxon>Enterococcaceae</taxon>
        <taxon>Enterococcus</taxon>
    </lineage>
</organism>
<reference evidence="1 2" key="1">
    <citation type="submission" date="2014-12" db="EMBL/GenBank/DDBJ databases">
        <title>Draft genome sequences of 29 type strains of Enterococci.</title>
        <authorList>
            <person name="Zhong Z."/>
            <person name="Sun Z."/>
            <person name="Liu W."/>
            <person name="Zhang W."/>
            <person name="Zhang H."/>
        </authorList>
    </citation>
    <scope>NUCLEOTIDE SEQUENCE [LARGE SCALE GENOMIC DNA]</scope>
    <source>
        <strain evidence="1 2">DSM 17122</strain>
    </source>
</reference>
<evidence type="ECO:0000313" key="1">
    <source>
        <dbReference type="EMBL" id="OJG42438.1"/>
    </source>
</evidence>
<dbReference type="Gene3D" id="1.10.720.30">
    <property type="entry name" value="SAP domain"/>
    <property type="match status" value="1"/>
</dbReference>
<protein>
    <submittedName>
        <fullName evidence="1">Uncharacterized protein</fullName>
    </submittedName>
</protein>
<evidence type="ECO:0000313" key="2">
    <source>
        <dbReference type="Proteomes" id="UP000182077"/>
    </source>
</evidence>
<dbReference type="AlphaFoldDB" id="A0A1L8TDZ1"/>
<sequence>MIMAETFKIYKKDGTKVVEGVSPLTIIGIAADTQVAKGDYKAVHVVNGIESAKVDIPAFKITAAQAPASLSISFDAEGDVKPTESNTVDEIKAWLTAHNIDFTGKTIKADLLALVPTE</sequence>